<dbReference type="Gene3D" id="3.90.660.10">
    <property type="match status" value="1"/>
</dbReference>
<dbReference type="Gene3D" id="1.20.1440.240">
    <property type="match status" value="1"/>
</dbReference>
<dbReference type="SUPFAM" id="SSF54373">
    <property type="entry name" value="FAD-linked reductases, C-terminal domain"/>
    <property type="match status" value="1"/>
</dbReference>
<feature type="domain" description="Amine oxidase" evidence="1">
    <location>
        <begin position="59"/>
        <end position="517"/>
    </location>
</feature>
<name>A0ABV9FZC3_9NOCA</name>
<comment type="caution">
    <text evidence="2">The sequence shown here is derived from an EMBL/GenBank/DDBJ whole genome shotgun (WGS) entry which is preliminary data.</text>
</comment>
<dbReference type="InterPro" id="IPR002937">
    <property type="entry name" value="Amino_oxidase"/>
</dbReference>
<dbReference type="PANTHER" id="PTHR10742:SF410">
    <property type="entry name" value="LYSINE-SPECIFIC HISTONE DEMETHYLASE 2"/>
    <property type="match status" value="1"/>
</dbReference>
<proteinExistence type="predicted"/>
<reference evidence="3" key="1">
    <citation type="journal article" date="2019" name="Int. J. Syst. Evol. Microbiol.">
        <title>The Global Catalogue of Microorganisms (GCM) 10K type strain sequencing project: providing services to taxonomists for standard genome sequencing and annotation.</title>
        <authorList>
            <consortium name="The Broad Institute Genomics Platform"/>
            <consortium name="The Broad Institute Genome Sequencing Center for Infectious Disease"/>
            <person name="Wu L."/>
            <person name="Ma J."/>
        </authorList>
    </citation>
    <scope>NUCLEOTIDE SEQUENCE [LARGE SCALE GENOMIC DNA]</scope>
    <source>
        <strain evidence="3">CCUG 54520</strain>
    </source>
</reference>
<dbReference type="InterPro" id="IPR036188">
    <property type="entry name" value="FAD/NAD-bd_sf"/>
</dbReference>
<dbReference type="InterPro" id="IPR050281">
    <property type="entry name" value="Flavin_monoamine_oxidase"/>
</dbReference>
<dbReference type="Pfam" id="PF01593">
    <property type="entry name" value="Amino_oxidase"/>
    <property type="match status" value="1"/>
</dbReference>
<evidence type="ECO:0000313" key="3">
    <source>
        <dbReference type="Proteomes" id="UP001595914"/>
    </source>
</evidence>
<organism evidence="2 3">
    <name type="scientific">Rhodococcus kronopolitis</name>
    <dbReference type="NCBI Taxonomy" id="1460226"/>
    <lineage>
        <taxon>Bacteria</taxon>
        <taxon>Bacillati</taxon>
        <taxon>Actinomycetota</taxon>
        <taxon>Actinomycetes</taxon>
        <taxon>Mycobacteriales</taxon>
        <taxon>Nocardiaceae</taxon>
        <taxon>Rhodococcus</taxon>
    </lineage>
</organism>
<dbReference type="Gene3D" id="3.50.50.60">
    <property type="entry name" value="FAD/NAD(P)-binding domain"/>
    <property type="match status" value="1"/>
</dbReference>
<dbReference type="RefSeq" id="WP_378419435.1">
    <property type="nucleotide sequence ID" value="NZ_JBHSFO010000012.1"/>
</dbReference>
<dbReference type="SUPFAM" id="SSF51905">
    <property type="entry name" value="FAD/NAD(P)-binding domain"/>
    <property type="match status" value="1"/>
</dbReference>
<dbReference type="Proteomes" id="UP001595914">
    <property type="component" value="Unassembled WGS sequence"/>
</dbReference>
<evidence type="ECO:0000313" key="2">
    <source>
        <dbReference type="EMBL" id="MFC4605709.1"/>
    </source>
</evidence>
<accession>A0ABV9FZC3</accession>
<protein>
    <submittedName>
        <fullName evidence="2">Flavin monoamine oxidase family protein</fullName>
    </submittedName>
</protein>
<dbReference type="EMBL" id="JBHSFO010000012">
    <property type="protein sequence ID" value="MFC4605709.1"/>
    <property type="molecule type" value="Genomic_DNA"/>
</dbReference>
<keyword evidence="3" id="KW-1185">Reference proteome</keyword>
<gene>
    <name evidence="2" type="ORF">ACFO6S_18570</name>
</gene>
<sequence>MQSLGVVGGAGLAFGAMSSIGLAPAAGASPQRFQPPSAGDLIGRAPGKSSVVVLGGGPAGLCAAYELGKAGYDVTVLEARSRPGGRVYSVRAGTTETELGGETQTCTFSDGHFYNLGATRIPQGHITLDYCRELGVEIQAFGNQNANTVVHYKSETAVSGQSVQYRAAKADTYGYMSELLHKATSMGALDTVLSPQDKEALASFLSDFGDLSSDGRYVGSSRRGFSSEPGAGLNFGTQTTPFAMSDVIRGGLGRSFSFEFGADQAMMMMTPVGGMDRIFYAFRDRIGLDRIKFGAEVTAMKNVPDGVRVEYVQDGRPQSVEADYCICTVPPNLVGRFDNNLPAAVLTALQGAVPVSAGKLGIEYSRRWWETEDRIYGGASNTDKDISQIMFPYDHYGSDRGVVVGYYNVGKRQQAFESLTHKQRLAKAVAEGSAVHGDKYGRDIAASFSGSWRRAKYSEGAWMSWKGAGDSHGGVATPEYTTLLEPVERIYFAGDHLSNAIAWQHGAFTSARDVVTALHQRVAAAA</sequence>
<dbReference type="PRINTS" id="PR00419">
    <property type="entry name" value="ADXRDTASE"/>
</dbReference>
<evidence type="ECO:0000259" key="1">
    <source>
        <dbReference type="Pfam" id="PF01593"/>
    </source>
</evidence>
<dbReference type="PANTHER" id="PTHR10742">
    <property type="entry name" value="FLAVIN MONOAMINE OXIDASE"/>
    <property type="match status" value="1"/>
</dbReference>